<keyword evidence="3" id="KW-1185">Reference proteome</keyword>
<evidence type="ECO:0000256" key="1">
    <source>
        <dbReference type="SAM" id="MobiDB-lite"/>
    </source>
</evidence>
<accession>A0ABR3JZ48</accession>
<feature type="region of interest" description="Disordered" evidence="1">
    <location>
        <begin position="364"/>
        <end position="462"/>
    </location>
</feature>
<feature type="compositionally biased region" description="Basic and acidic residues" evidence="1">
    <location>
        <begin position="169"/>
        <end position="194"/>
    </location>
</feature>
<feature type="compositionally biased region" description="Low complexity" evidence="1">
    <location>
        <begin position="397"/>
        <end position="408"/>
    </location>
</feature>
<reference evidence="3" key="1">
    <citation type="submission" date="2024-06" db="EMBL/GenBank/DDBJ databases">
        <title>Multi-omics analyses provide insights into the biosynthesis of the anticancer antibiotic pleurotin in Hohenbuehelia grisea.</title>
        <authorList>
            <person name="Weaver J.A."/>
            <person name="Alberti F."/>
        </authorList>
    </citation>
    <scope>NUCLEOTIDE SEQUENCE [LARGE SCALE GENOMIC DNA]</scope>
    <source>
        <strain evidence="3">T-177</strain>
    </source>
</reference>
<gene>
    <name evidence="2" type="ORF">HGRIS_005447</name>
</gene>
<feature type="compositionally biased region" description="Polar residues" evidence="1">
    <location>
        <begin position="294"/>
        <end position="304"/>
    </location>
</feature>
<feature type="region of interest" description="Disordered" evidence="1">
    <location>
        <begin position="1"/>
        <end position="73"/>
    </location>
</feature>
<dbReference type="EMBL" id="JASNQZ010000001">
    <property type="protein sequence ID" value="KAL0960407.1"/>
    <property type="molecule type" value="Genomic_DNA"/>
</dbReference>
<evidence type="ECO:0000313" key="3">
    <source>
        <dbReference type="Proteomes" id="UP001556367"/>
    </source>
</evidence>
<name>A0ABR3JZ48_9AGAR</name>
<feature type="compositionally biased region" description="Polar residues" evidence="1">
    <location>
        <begin position="150"/>
        <end position="168"/>
    </location>
</feature>
<feature type="region of interest" description="Disordered" evidence="1">
    <location>
        <begin position="294"/>
        <end position="330"/>
    </location>
</feature>
<organism evidence="2 3">
    <name type="scientific">Hohenbuehelia grisea</name>
    <dbReference type="NCBI Taxonomy" id="104357"/>
    <lineage>
        <taxon>Eukaryota</taxon>
        <taxon>Fungi</taxon>
        <taxon>Dikarya</taxon>
        <taxon>Basidiomycota</taxon>
        <taxon>Agaricomycotina</taxon>
        <taxon>Agaricomycetes</taxon>
        <taxon>Agaricomycetidae</taxon>
        <taxon>Agaricales</taxon>
        <taxon>Pleurotineae</taxon>
        <taxon>Pleurotaceae</taxon>
        <taxon>Hohenbuehelia</taxon>
    </lineage>
</organism>
<feature type="compositionally biased region" description="Basic and acidic residues" evidence="1">
    <location>
        <begin position="33"/>
        <end position="42"/>
    </location>
</feature>
<feature type="compositionally biased region" description="Basic and acidic residues" evidence="1">
    <location>
        <begin position="379"/>
        <end position="392"/>
    </location>
</feature>
<sequence>MHKSSFVQRDYDANPGAFCEPRERIETTSYTPGRERRRDHDSPLSMPDRSSKRDSTLLGQKSMRLHQSSPSESTFCLPDIALETNARQQSSHLKVDFHEADDNSSLRSRLSGKKTQRGSQPMKLGVAYELEDDVSPRFNEPGIPERLRESQSPNVEPSSLNAQNSLPHENTKSSDSDSYTKNDYDRVPLEDDSVKGQNVATKHPRECTCDECCPFVEEIISHGVRAMQEDANFRSSMPFPMHPPLPGSPFAAMPSLRLPRASASRPGIDSLFGIPRGRTYRSTHSMGNHPGVRTSFSGPASLSGFSLPPRDDSYRLAMLDRPSPRDTQSAGFSTLLNQVSTATPEELDKILGVDPVQARRYRMAKAAEGRAAQTAEPGAEERSPAMEDDSKPSHGTSESSFKSSNERSLPSERSVNSLIDSIGGDAENRAGISENEDKQVKKKRAPWRNWIKGAAGFPRKKD</sequence>
<protein>
    <submittedName>
        <fullName evidence="2">Uncharacterized protein</fullName>
    </submittedName>
</protein>
<feature type="region of interest" description="Disordered" evidence="1">
    <location>
        <begin position="87"/>
        <end position="199"/>
    </location>
</feature>
<dbReference type="Proteomes" id="UP001556367">
    <property type="component" value="Unassembled WGS sequence"/>
</dbReference>
<proteinExistence type="predicted"/>
<comment type="caution">
    <text evidence="2">The sequence shown here is derived from an EMBL/GenBank/DDBJ whole genome shotgun (WGS) entry which is preliminary data.</text>
</comment>
<evidence type="ECO:0000313" key="2">
    <source>
        <dbReference type="EMBL" id="KAL0960407.1"/>
    </source>
</evidence>